<proteinExistence type="inferred from homology"/>
<comment type="caution">
    <text evidence="9">The sequence shown here is derived from an EMBL/GenBank/DDBJ whole genome shotgun (WGS) entry which is preliminary data.</text>
</comment>
<gene>
    <name evidence="9" type="ORF">TARUN_1104</name>
</gene>
<dbReference type="InterPro" id="IPR020846">
    <property type="entry name" value="MFS_dom"/>
</dbReference>
<evidence type="ECO:0000256" key="6">
    <source>
        <dbReference type="ARBA" id="ARBA00023136"/>
    </source>
</evidence>
<dbReference type="InterPro" id="IPR005828">
    <property type="entry name" value="MFS_sugar_transport-like"/>
</dbReference>
<name>A0A395NYD0_TRIAR</name>
<keyword evidence="5 7" id="KW-1133">Transmembrane helix</keyword>
<reference evidence="9 10" key="1">
    <citation type="journal article" date="2018" name="PLoS Pathog.">
        <title>Evolution of structural diversity of trichothecenes, a family of toxins produced by plant pathogenic and entomopathogenic fungi.</title>
        <authorList>
            <person name="Proctor R.H."/>
            <person name="McCormick S.P."/>
            <person name="Kim H.S."/>
            <person name="Cardoza R.E."/>
            <person name="Stanley A.M."/>
            <person name="Lindo L."/>
            <person name="Kelly A."/>
            <person name="Brown D.W."/>
            <person name="Lee T."/>
            <person name="Vaughan M.M."/>
            <person name="Alexander N.J."/>
            <person name="Busman M."/>
            <person name="Gutierrez S."/>
        </authorList>
    </citation>
    <scope>NUCLEOTIDE SEQUENCE [LARGE SCALE GENOMIC DNA]</scope>
    <source>
        <strain evidence="9 10">IBT 40837</strain>
    </source>
</reference>
<dbReference type="AlphaFoldDB" id="A0A395NYD0"/>
<keyword evidence="3" id="KW-0813">Transport</keyword>
<dbReference type="Pfam" id="PF00083">
    <property type="entry name" value="Sugar_tr"/>
    <property type="match status" value="1"/>
</dbReference>
<comment type="subcellular location">
    <subcellularLocation>
        <location evidence="1">Membrane</location>
        <topology evidence="1">Multi-pass membrane protein</topology>
    </subcellularLocation>
</comment>
<dbReference type="PANTHER" id="PTHR48020:SF4">
    <property type="entry name" value="SYMPORT, PUTATIVE (AFU_ORTHOLOGUE AFUA_3G11790)-RELATED"/>
    <property type="match status" value="1"/>
</dbReference>
<feature type="transmembrane region" description="Helical" evidence="7">
    <location>
        <begin position="206"/>
        <end position="228"/>
    </location>
</feature>
<feature type="transmembrane region" description="Helical" evidence="7">
    <location>
        <begin position="374"/>
        <end position="393"/>
    </location>
</feature>
<evidence type="ECO:0000313" key="9">
    <source>
        <dbReference type="EMBL" id="RFU81095.1"/>
    </source>
</evidence>
<evidence type="ECO:0000256" key="1">
    <source>
        <dbReference type="ARBA" id="ARBA00004141"/>
    </source>
</evidence>
<evidence type="ECO:0000256" key="7">
    <source>
        <dbReference type="SAM" id="Phobius"/>
    </source>
</evidence>
<dbReference type="InterPro" id="IPR036259">
    <property type="entry name" value="MFS_trans_sf"/>
</dbReference>
<keyword evidence="4 7" id="KW-0812">Transmembrane</keyword>
<dbReference type="Gene3D" id="1.20.1250.20">
    <property type="entry name" value="MFS general substrate transporter like domains"/>
    <property type="match status" value="1"/>
</dbReference>
<evidence type="ECO:0000256" key="4">
    <source>
        <dbReference type="ARBA" id="ARBA00022692"/>
    </source>
</evidence>
<feature type="transmembrane region" description="Helical" evidence="7">
    <location>
        <begin position="248"/>
        <end position="271"/>
    </location>
</feature>
<dbReference type="InterPro" id="IPR005829">
    <property type="entry name" value="Sugar_transporter_CS"/>
</dbReference>
<dbReference type="Proteomes" id="UP000266272">
    <property type="component" value="Unassembled WGS sequence"/>
</dbReference>
<dbReference type="PANTHER" id="PTHR48020">
    <property type="entry name" value="PROTON MYO-INOSITOL COTRANSPORTER"/>
    <property type="match status" value="1"/>
</dbReference>
<dbReference type="InterPro" id="IPR050814">
    <property type="entry name" value="Myo-inositol_Transporter"/>
</dbReference>
<dbReference type="PROSITE" id="PS50850">
    <property type="entry name" value="MFS"/>
    <property type="match status" value="1"/>
</dbReference>
<dbReference type="OrthoDB" id="5290825at2759"/>
<evidence type="ECO:0000313" key="10">
    <source>
        <dbReference type="Proteomes" id="UP000266272"/>
    </source>
</evidence>
<keyword evidence="10" id="KW-1185">Reference proteome</keyword>
<protein>
    <submittedName>
        <fullName evidence="9">Sugar porter sp family mfs transporter</fullName>
    </submittedName>
</protein>
<sequence length="396" mass="44715">MDHSPDLKQPKDEVLSYVEHSNPSLSRNANAKIWNPLMGISRENLRSQVNAFCREYGFLDKQEIFLRDALAAQSPMTYEDITELTDDDKYWLKREITNRWHLSKALYYTIALCSLGSAIQGWDNTGANGTNLSFPQEFGIEHNGWLIGVINSGPTHFGLLSAWAADPVNNLLGRRGTVFVTGLFCIFPVLAQAFTQNWWGLMICRLFMGLGMGIKISTIPVFSAEVAPASIRGGLVTSFQLWVSFGRLAWRFQLASAFAPAIPVVIFVWFCPESPRRLMKKGRYRESFHSFYRLRNTEVQAARDLYYAHCQVMEERDAFSGVSFWHRAWELISVPRLRRAAVASGWIVISQQFSGINIMSFYSSTIFVEAGYSTLSSLLASMGFGLVLFVFAFPAV</sequence>
<evidence type="ECO:0000256" key="3">
    <source>
        <dbReference type="ARBA" id="ARBA00022448"/>
    </source>
</evidence>
<comment type="similarity">
    <text evidence="2">Belongs to the major facilitator superfamily. Sugar transporter (TC 2.A.1.1) family.</text>
</comment>
<feature type="transmembrane region" description="Helical" evidence="7">
    <location>
        <begin position="176"/>
        <end position="194"/>
    </location>
</feature>
<dbReference type="EMBL" id="PXOA01000071">
    <property type="protein sequence ID" value="RFU81095.1"/>
    <property type="molecule type" value="Genomic_DNA"/>
</dbReference>
<evidence type="ECO:0000256" key="2">
    <source>
        <dbReference type="ARBA" id="ARBA00010992"/>
    </source>
</evidence>
<feature type="domain" description="Major facilitator superfamily (MFS) profile" evidence="8">
    <location>
        <begin position="109"/>
        <end position="396"/>
    </location>
</feature>
<organism evidence="9 10">
    <name type="scientific">Trichoderma arundinaceum</name>
    <dbReference type="NCBI Taxonomy" id="490622"/>
    <lineage>
        <taxon>Eukaryota</taxon>
        <taxon>Fungi</taxon>
        <taxon>Dikarya</taxon>
        <taxon>Ascomycota</taxon>
        <taxon>Pezizomycotina</taxon>
        <taxon>Sordariomycetes</taxon>
        <taxon>Hypocreomycetidae</taxon>
        <taxon>Hypocreales</taxon>
        <taxon>Hypocreaceae</taxon>
        <taxon>Trichoderma</taxon>
    </lineage>
</organism>
<accession>A0A395NYD0</accession>
<evidence type="ECO:0000256" key="5">
    <source>
        <dbReference type="ARBA" id="ARBA00022989"/>
    </source>
</evidence>
<dbReference type="GO" id="GO:0022857">
    <property type="term" value="F:transmembrane transporter activity"/>
    <property type="evidence" value="ECO:0007669"/>
    <property type="project" value="InterPro"/>
</dbReference>
<dbReference type="PROSITE" id="PS00217">
    <property type="entry name" value="SUGAR_TRANSPORT_2"/>
    <property type="match status" value="1"/>
</dbReference>
<dbReference type="SUPFAM" id="SSF103473">
    <property type="entry name" value="MFS general substrate transporter"/>
    <property type="match status" value="1"/>
</dbReference>
<evidence type="ECO:0000259" key="8">
    <source>
        <dbReference type="PROSITE" id="PS50850"/>
    </source>
</evidence>
<keyword evidence="6 7" id="KW-0472">Membrane</keyword>
<dbReference type="GO" id="GO:0016020">
    <property type="term" value="C:membrane"/>
    <property type="evidence" value="ECO:0007669"/>
    <property type="project" value="UniProtKB-SubCell"/>
</dbReference>